<dbReference type="InterPro" id="IPR034686">
    <property type="entry name" value="Terpene_cyclase-like_2"/>
</dbReference>
<dbReference type="EC" id="4.2.3.-" evidence="7"/>
<evidence type="ECO:0000256" key="4">
    <source>
        <dbReference type="ARBA" id="ARBA00023239"/>
    </source>
</evidence>
<dbReference type="Pfam" id="PF19086">
    <property type="entry name" value="Terpene_syn_C_2"/>
    <property type="match status" value="1"/>
</dbReference>
<feature type="compositionally biased region" description="Low complexity" evidence="8">
    <location>
        <begin position="1"/>
        <end position="38"/>
    </location>
</feature>
<dbReference type="PANTHER" id="PTHR35201">
    <property type="entry name" value="TERPENE SYNTHASE"/>
    <property type="match status" value="1"/>
</dbReference>
<evidence type="ECO:0000256" key="6">
    <source>
        <dbReference type="ARBA" id="ARBA00035653"/>
    </source>
</evidence>
<dbReference type="PANTHER" id="PTHR35201:SF4">
    <property type="entry name" value="BETA-PINACENE SYNTHASE-RELATED"/>
    <property type="match status" value="1"/>
</dbReference>
<keyword evidence="2 7" id="KW-0479">Metal-binding</keyword>
<dbReference type="RefSeq" id="WP_242756445.1">
    <property type="nucleotide sequence ID" value="NZ_CP093846.1"/>
</dbReference>
<comment type="catalytic activity">
    <reaction evidence="5">
        <text>(E)-2-methylgeranyl diphosphate + H2O = 2-methylisoborneol + diphosphate</text>
        <dbReference type="Rhea" id="RHEA:32571"/>
        <dbReference type="ChEBI" id="CHEBI:15377"/>
        <dbReference type="ChEBI" id="CHEBI:33019"/>
        <dbReference type="ChEBI" id="CHEBI:61984"/>
        <dbReference type="ChEBI" id="CHEBI:61987"/>
        <dbReference type="EC" id="4.2.3.118"/>
    </reaction>
</comment>
<feature type="compositionally biased region" description="Low complexity" evidence="8">
    <location>
        <begin position="61"/>
        <end position="71"/>
    </location>
</feature>
<dbReference type="SFLD" id="SFLDS00005">
    <property type="entry name" value="Isoprenoid_Synthase_Type_I"/>
    <property type="match status" value="1"/>
</dbReference>
<evidence type="ECO:0000256" key="7">
    <source>
        <dbReference type="RuleBase" id="RU366034"/>
    </source>
</evidence>
<dbReference type="SFLD" id="SFLDG01020">
    <property type="entry name" value="Terpene_Cyclase_Like_2"/>
    <property type="match status" value="1"/>
</dbReference>
<dbReference type="SUPFAM" id="SSF48576">
    <property type="entry name" value="Terpenoid synthases"/>
    <property type="match status" value="1"/>
</dbReference>
<sequence>MPDPGSSPQQSSTPAAAARAPAAPAEEAGTGQDALLTLPGPPAFPFPFPAVGEALPEVRESAPVAESAPVHVPEPEPVSEADSEAVSEPTPGCDDGTVGEPNSRCAEESAAAAGQAGQASSALERILCGPSGPGTSSLRPGGRGLVSPAPPASQASPSSETSQPPAQGEPIPGLYHHPVPEPDPARVGEVSRRIKRWAVDEVQAYPPEWEEEFDGFSVGRYMVACHPDAPTIEHLMVATRLMVAENAVDDCYCEDHGGSPVGLGSRLLLAHTALDPLHTTGEYEPAWVESLQSDAPRRAYRSAMEYFLRKASDSQADRYRHDMSRLHLGYLAEAAWAQTEHMPEVWEYLAMRQFNNFRPCPTITDTVGGYELPADLHARPAMQRVIALAGNATTLVNDLYSYTKELKSPGTHLNLPVVIAEREGLSERDAYLKAVEVHNDLMHTFETEAAALAAACPVPSVLRFLRGVAAWVDGNHYWHQTNTYRYSLPDFW</sequence>
<dbReference type="InterPro" id="IPR047945">
    <property type="entry name" value="MIB_synthase"/>
</dbReference>
<accession>A0ABY3Y175</accession>
<evidence type="ECO:0000256" key="1">
    <source>
        <dbReference type="ARBA" id="ARBA00001946"/>
    </source>
</evidence>
<dbReference type="EMBL" id="CP093846">
    <property type="protein sequence ID" value="UNT00372.1"/>
    <property type="molecule type" value="Genomic_DNA"/>
</dbReference>
<feature type="compositionally biased region" description="Low complexity" evidence="8">
    <location>
        <begin position="152"/>
        <end position="166"/>
    </location>
</feature>
<evidence type="ECO:0000256" key="2">
    <source>
        <dbReference type="ARBA" id="ARBA00022723"/>
    </source>
</evidence>
<proteinExistence type="inferred from homology"/>
<organism evidence="9 10">
    <name type="scientific">Streptomyces tubbatahanensis</name>
    <dbReference type="NCBI Taxonomy" id="2923272"/>
    <lineage>
        <taxon>Bacteria</taxon>
        <taxon>Bacillati</taxon>
        <taxon>Actinomycetota</taxon>
        <taxon>Actinomycetes</taxon>
        <taxon>Kitasatosporales</taxon>
        <taxon>Streptomycetaceae</taxon>
        <taxon>Streptomyces</taxon>
    </lineage>
</organism>
<keyword evidence="4 7" id="KW-0456">Lyase</keyword>
<feature type="compositionally biased region" description="Pro residues" evidence="8">
    <location>
        <begin position="39"/>
        <end position="48"/>
    </location>
</feature>
<evidence type="ECO:0000256" key="8">
    <source>
        <dbReference type="SAM" id="MobiDB-lite"/>
    </source>
</evidence>
<dbReference type="NCBIfam" id="NF041167">
    <property type="entry name" value="f2_encap_cargo2"/>
    <property type="match status" value="1"/>
</dbReference>
<protein>
    <recommendedName>
        <fullName evidence="7">Terpene synthase</fullName>
        <ecNumber evidence="7">4.2.3.-</ecNumber>
    </recommendedName>
</protein>
<evidence type="ECO:0000313" key="10">
    <source>
        <dbReference type="Proteomes" id="UP001202244"/>
    </source>
</evidence>
<reference evidence="9 10" key="1">
    <citation type="journal article" date="2023" name="Microbiol. Spectr.">
        <title>Synergy between Genome Mining, Metabolomics, and Bioinformatics Uncovers Antibacterial Chlorinated Carbazole Alkaloids and Their Biosynthetic Gene Cluster from Streptomyces tubbatahanensis sp. nov., a Novel Actinomycete Isolated from Sulu Sea, Philippines.</title>
        <authorList>
            <person name="Tenebro C.P."/>
            <person name="Trono D.J.V.L."/>
            <person name="Balida L.A.P."/>
            <person name="Bayog L.K.A."/>
            <person name="Bruna J.R."/>
            <person name="Sabido E.M."/>
            <person name="Caspe D.P.C."/>
            <person name="de Los Santos E.L.C."/>
            <person name="Saludes J.P."/>
            <person name="Dalisay D.S."/>
        </authorList>
    </citation>
    <scope>NUCLEOTIDE SEQUENCE [LARGE SCALE GENOMIC DNA]</scope>
    <source>
        <strain evidence="9 10">DSD3025</strain>
    </source>
</reference>
<evidence type="ECO:0000313" key="9">
    <source>
        <dbReference type="EMBL" id="UNT00372.1"/>
    </source>
</evidence>
<dbReference type="Proteomes" id="UP001202244">
    <property type="component" value="Chromosome"/>
</dbReference>
<comment type="similarity">
    <text evidence="6">Belongs to the terpene synthase family. 2-methylisoborneol synthase subfamily.</text>
</comment>
<gene>
    <name evidence="9" type="ORF">MMF93_30825</name>
</gene>
<feature type="region of interest" description="Disordered" evidence="8">
    <location>
        <begin position="1"/>
        <end position="187"/>
    </location>
</feature>
<evidence type="ECO:0000256" key="3">
    <source>
        <dbReference type="ARBA" id="ARBA00022842"/>
    </source>
</evidence>
<comment type="cofactor">
    <cofactor evidence="1 7">
        <name>Mg(2+)</name>
        <dbReference type="ChEBI" id="CHEBI:18420"/>
    </cofactor>
</comment>
<feature type="compositionally biased region" description="Low complexity" evidence="8">
    <location>
        <begin position="108"/>
        <end position="122"/>
    </location>
</feature>
<feature type="compositionally biased region" description="Basic and acidic residues" evidence="8">
    <location>
        <begin position="178"/>
        <end position="187"/>
    </location>
</feature>
<dbReference type="InterPro" id="IPR008949">
    <property type="entry name" value="Isoprenoid_synthase_dom_sf"/>
</dbReference>
<keyword evidence="10" id="KW-1185">Reference proteome</keyword>
<keyword evidence="3 7" id="KW-0460">Magnesium</keyword>
<evidence type="ECO:0000256" key="5">
    <source>
        <dbReference type="ARBA" id="ARBA00035573"/>
    </source>
</evidence>
<dbReference type="Gene3D" id="1.10.600.10">
    <property type="entry name" value="Farnesyl Diphosphate Synthase"/>
    <property type="match status" value="1"/>
</dbReference>
<name>A0ABY3Y175_9ACTN</name>